<dbReference type="InterPro" id="IPR021264">
    <property type="entry name" value="AFUB_079030/YDR124W-like"/>
</dbReference>
<dbReference type="AlphaFoldDB" id="A0A397I702"/>
<dbReference type="PANTHER" id="PTHR36102">
    <property type="entry name" value="CHROMOSOME 10, WHOLE GENOME SHOTGUN SEQUENCE"/>
    <property type="match status" value="1"/>
</dbReference>
<dbReference type="EMBL" id="NIDN02000013">
    <property type="protein sequence ID" value="RLM00630.1"/>
    <property type="molecule type" value="Genomic_DNA"/>
</dbReference>
<sequence length="780" mass="88539">MDTAAQPGAQEHHQMLPYDSMTAQQGPAESHCTMPRASNCPFAHFAMIYIDNNGELGVDVSSSLAGCERAIFTEDLKQNFVRAVTADWQPNMQNFPSGENGPSGAIGAAHIELPERQSFMFNSGLDLQSSPAWFQPGLPRHPRLIPCEFQTLQNKRQRRNRKRTSSDMGCDSDSSSTDGAPKRKPVRVGQTDVLRQFYEKAFENLQQLNCRVIAKAFVKLVEPRKQVNHPYNGRRTVMGAPCQKLDPELTKPKWWPTGVQHKEPDHLLKHERIRLLMHILCELRESHAITAQKLREAGQDVHRQIAPPQRLFILDEIYEVREIEELYLSGKISGDTVIYVSSKHLPEGIEPAVVNVNERQNSDADCLPLSPVSLSRKSSVESGLSCLSKGTDPSINSSEQTQALHTPAEVPSTGSNSVPGFYAQHSMLWNHGTPQMRSPFNMSLSLRLALSLAVLLTSCEYLGQCTVDPPTARPRDPAFTVRRTTDFQKQNQQIYHVQMLSGSQISSRSMESDRKVWIQEGPYFMKHHSRALSSFKNPMKTESSHAIMSTPFRLLDLPFEIRSEILCRAISSTKNFWLDREVVTFGESLESIRYIRGRIVWRDSNGVYINLLTTSKQIYDEVQQILFSRFAFDALGWGYTMRYSDPSKTPNHLPKHRILHIAYTPYLTKYFREHRQSVDLILSGLPLLSSVRILISWDCAERLVRCGDTRAGSLHIAAVARLFRQVGKVAVVGQSLIDELQKQLVREARKELEDELWYWELDLEYPLYVPFLTGGVEEHL</sequence>
<gene>
    <name evidence="3" type="ORF">CFD26_107805</name>
</gene>
<keyword evidence="4" id="KW-1185">Reference proteome</keyword>
<dbReference type="PANTHER" id="PTHR36102:SF4">
    <property type="entry name" value="YDR124W-LIKE HELICAL BUNDLE DOMAIN-CONTAINING PROTEIN"/>
    <property type="match status" value="1"/>
</dbReference>
<dbReference type="InterPro" id="IPR047092">
    <property type="entry name" value="AFUB_07903/YDR124W-like_hel"/>
</dbReference>
<reference evidence="3 4" key="1">
    <citation type="submission" date="2018-08" db="EMBL/GenBank/DDBJ databases">
        <title>Draft genome sequences of two Aspergillus turcosus clinical strains isolated from bronchoalveolar lavage fluid: one azole-susceptible and the other azole-resistant.</title>
        <authorList>
            <person name="Parent-Michaud M."/>
            <person name="Dufresne P.J."/>
            <person name="Fournier E."/>
            <person name="Martineau C."/>
            <person name="Moreira S."/>
            <person name="Perkins V."/>
            <person name="De Repentigny L."/>
            <person name="Dufresne S.F."/>
        </authorList>
    </citation>
    <scope>NUCLEOTIDE SEQUENCE [LARGE SCALE GENOMIC DNA]</scope>
    <source>
        <strain evidence="3">HMR AF 1038</strain>
    </source>
</reference>
<evidence type="ECO:0000256" key="1">
    <source>
        <dbReference type="SAM" id="MobiDB-lite"/>
    </source>
</evidence>
<comment type="caution">
    <text evidence="3">The sequence shown here is derived from an EMBL/GenBank/DDBJ whole genome shotgun (WGS) entry which is preliminary data.</text>
</comment>
<proteinExistence type="predicted"/>
<organism evidence="3 4">
    <name type="scientific">Aspergillus turcosus</name>
    <dbReference type="NCBI Taxonomy" id="1245748"/>
    <lineage>
        <taxon>Eukaryota</taxon>
        <taxon>Fungi</taxon>
        <taxon>Dikarya</taxon>
        <taxon>Ascomycota</taxon>
        <taxon>Pezizomycotina</taxon>
        <taxon>Eurotiomycetes</taxon>
        <taxon>Eurotiomycetidae</taxon>
        <taxon>Eurotiales</taxon>
        <taxon>Aspergillaceae</taxon>
        <taxon>Aspergillus</taxon>
        <taxon>Aspergillus subgen. Fumigati</taxon>
    </lineage>
</organism>
<feature type="compositionally biased region" description="Polar residues" evidence="1">
    <location>
        <begin position="391"/>
        <end position="404"/>
    </location>
</feature>
<feature type="region of interest" description="Disordered" evidence="1">
    <location>
        <begin position="149"/>
        <end position="187"/>
    </location>
</feature>
<dbReference type="OrthoDB" id="5338458at2759"/>
<dbReference type="Pfam" id="PF11001">
    <property type="entry name" value="AFUB_07903_YDR124W_hel"/>
    <property type="match status" value="1"/>
</dbReference>
<evidence type="ECO:0000259" key="2">
    <source>
        <dbReference type="Pfam" id="PF11001"/>
    </source>
</evidence>
<name>A0A397I702_9EURO</name>
<feature type="compositionally biased region" description="Low complexity" evidence="1">
    <location>
        <begin position="166"/>
        <end position="179"/>
    </location>
</feature>
<accession>A0A397I702</accession>
<dbReference type="STRING" id="1245748.A0A397I702"/>
<evidence type="ECO:0000313" key="4">
    <source>
        <dbReference type="Proteomes" id="UP000215289"/>
    </source>
</evidence>
<feature type="region of interest" description="Disordered" evidence="1">
    <location>
        <begin position="388"/>
        <end position="412"/>
    </location>
</feature>
<dbReference type="Proteomes" id="UP000215289">
    <property type="component" value="Unassembled WGS sequence"/>
</dbReference>
<feature type="domain" description="Subtelomeric hrmA-associated cluster protein AFUB-079030/YDR124W-like helical bundle" evidence="2">
    <location>
        <begin position="188"/>
        <end position="322"/>
    </location>
</feature>
<evidence type="ECO:0000313" key="3">
    <source>
        <dbReference type="EMBL" id="RLM00630.1"/>
    </source>
</evidence>
<protein>
    <recommendedName>
        <fullName evidence="2">Subtelomeric hrmA-associated cluster protein AFUB-079030/YDR124W-like helical bundle domain-containing protein</fullName>
    </recommendedName>
</protein>